<evidence type="ECO:0000256" key="2">
    <source>
        <dbReference type="PROSITE-ProRule" id="PRU00708"/>
    </source>
</evidence>
<dbReference type="InterPro" id="IPR002885">
    <property type="entry name" value="PPR_rpt"/>
</dbReference>
<dbReference type="Pfam" id="PF13812">
    <property type="entry name" value="PPR_3"/>
    <property type="match status" value="2"/>
</dbReference>
<reference evidence="3" key="1">
    <citation type="submission" date="2022-01" db="EMBL/GenBank/DDBJ databases">
        <authorList>
            <person name="King R."/>
        </authorList>
    </citation>
    <scope>NUCLEOTIDE SEQUENCE</scope>
</reference>
<dbReference type="AlphaFoldDB" id="A0A9P0HDV7"/>
<keyword evidence="4" id="KW-1185">Reference proteome</keyword>
<dbReference type="Gene3D" id="1.25.40.10">
    <property type="entry name" value="Tetratricopeptide repeat domain"/>
    <property type="match status" value="3"/>
</dbReference>
<dbReference type="PROSITE" id="PS51375">
    <property type="entry name" value="PPR"/>
    <property type="match status" value="2"/>
</dbReference>
<keyword evidence="1" id="KW-0677">Repeat</keyword>
<sequence>MSTLKVLRSVNKGLLLKHVEYLPLANAKNISNSPFLSSEQLNAQVYGENKVASLSKANFRKIDEKSLVFNKNPDNFGTLSGNSKMRKIMEEIEEDDDIEEINYIDGQQGKIWEKPIHYAMMIKKLLNERKLVEALNILEVKMLKEERGKPDVYIYNLLISGCAKEGYTKKAFQLFNEMKKRGLKPKQSTYTSLFNACSEGPFAADSLKKARHLRELMLEKGVEPNLANYHAMIKAFGRHGDLETSFSIVDEMASKQIPLTSVTFNFLLQASASDKEAGFRHALIVWRKMLEKKVAPSHFTFNLLLRCTRDCGAGDVNSAQELVSMLGSGQALIDGGISEESYNRLVPQSPNLLLPTVQQSSILSVTSTIDKASDRLMLLGNTDGFFAMMDLFKAVPDIKTFSQLLDIIPSTTEAEHKLIAEMKARKVIIDVDFCNMLIKKRNFSERTQAAVEVLDLMKKEKLIPNIMTFGVLALGCNNLESTKNLINDIDEIGFRVNIQILGGLMKRCYEKLDIDMALFVIESLLKEEIRPCPNFMVKLISLKKSLQGNIELKEQGLEYHPNIDVPNFNEKFSTLSRKIRKLKTKVEDLSKVHPWEQFKQKAENTN</sequence>
<gene>
    <name evidence="3" type="ORF">NEZAVI_LOCUS9518</name>
</gene>
<dbReference type="NCBIfam" id="TIGR00756">
    <property type="entry name" value="PPR"/>
    <property type="match status" value="2"/>
</dbReference>
<dbReference type="EMBL" id="OV725080">
    <property type="protein sequence ID" value="CAH1400229.1"/>
    <property type="molecule type" value="Genomic_DNA"/>
</dbReference>
<evidence type="ECO:0000256" key="1">
    <source>
        <dbReference type="ARBA" id="ARBA00022737"/>
    </source>
</evidence>
<evidence type="ECO:0000313" key="3">
    <source>
        <dbReference type="EMBL" id="CAH1400229.1"/>
    </source>
</evidence>
<proteinExistence type="predicted"/>
<name>A0A9P0HDV7_NEZVI</name>
<evidence type="ECO:0008006" key="5">
    <source>
        <dbReference type="Google" id="ProtNLM"/>
    </source>
</evidence>
<dbReference type="OrthoDB" id="185373at2759"/>
<dbReference type="PANTHER" id="PTHR47447:SF24">
    <property type="entry name" value="PENTATRICOPEPTIDE REPEAT-CONTAINING PROTEIN"/>
    <property type="match status" value="1"/>
</dbReference>
<dbReference type="Proteomes" id="UP001152798">
    <property type="component" value="Chromosome 4"/>
</dbReference>
<accession>A0A9P0HDV7</accession>
<dbReference type="InterPro" id="IPR011990">
    <property type="entry name" value="TPR-like_helical_dom_sf"/>
</dbReference>
<feature type="repeat" description="PPR" evidence="2">
    <location>
        <begin position="151"/>
        <end position="185"/>
    </location>
</feature>
<feature type="repeat" description="PPR" evidence="2">
    <location>
        <begin position="225"/>
        <end position="259"/>
    </location>
</feature>
<dbReference type="PANTHER" id="PTHR47447">
    <property type="entry name" value="OS03G0856100 PROTEIN"/>
    <property type="match status" value="1"/>
</dbReference>
<dbReference type="Pfam" id="PF13041">
    <property type="entry name" value="PPR_2"/>
    <property type="match status" value="1"/>
</dbReference>
<evidence type="ECO:0000313" key="4">
    <source>
        <dbReference type="Proteomes" id="UP001152798"/>
    </source>
</evidence>
<organism evidence="3 4">
    <name type="scientific">Nezara viridula</name>
    <name type="common">Southern green stink bug</name>
    <name type="synonym">Cimex viridulus</name>
    <dbReference type="NCBI Taxonomy" id="85310"/>
    <lineage>
        <taxon>Eukaryota</taxon>
        <taxon>Metazoa</taxon>
        <taxon>Ecdysozoa</taxon>
        <taxon>Arthropoda</taxon>
        <taxon>Hexapoda</taxon>
        <taxon>Insecta</taxon>
        <taxon>Pterygota</taxon>
        <taxon>Neoptera</taxon>
        <taxon>Paraneoptera</taxon>
        <taxon>Hemiptera</taxon>
        <taxon>Heteroptera</taxon>
        <taxon>Panheteroptera</taxon>
        <taxon>Pentatomomorpha</taxon>
        <taxon>Pentatomoidea</taxon>
        <taxon>Pentatomidae</taxon>
        <taxon>Pentatominae</taxon>
        <taxon>Nezara</taxon>
    </lineage>
</organism>
<protein>
    <recommendedName>
        <fullName evidence="5">Pentacotripeptide-repeat region of PRORP domain-containing protein</fullName>
    </recommendedName>
</protein>